<organism evidence="3 4">
    <name type="scientific">Cupriavidus necator</name>
    <name type="common">Alcaligenes eutrophus</name>
    <name type="synonym">Ralstonia eutropha</name>
    <dbReference type="NCBI Taxonomy" id="106590"/>
    <lineage>
        <taxon>Bacteria</taxon>
        <taxon>Pseudomonadati</taxon>
        <taxon>Pseudomonadota</taxon>
        <taxon>Betaproteobacteria</taxon>
        <taxon>Burkholderiales</taxon>
        <taxon>Burkholderiaceae</taxon>
        <taxon>Cupriavidus</taxon>
    </lineage>
</organism>
<evidence type="ECO:0000259" key="2">
    <source>
        <dbReference type="Pfam" id="PF07282"/>
    </source>
</evidence>
<dbReference type="EMBL" id="QDHA01000162">
    <property type="protein sequence ID" value="RCJ03413.1"/>
    <property type="molecule type" value="Genomic_DNA"/>
</dbReference>
<dbReference type="RefSeq" id="WP_114136314.1">
    <property type="nucleotide sequence ID" value="NZ_CP068436.1"/>
</dbReference>
<evidence type="ECO:0000313" key="3">
    <source>
        <dbReference type="EMBL" id="RCJ03413.1"/>
    </source>
</evidence>
<sequence>MPFKKADPNIVQFARKVLLDVSGDDAGCLDGQSKICNWLQNQLKDQVEARLCELYLMNWLAVDDEATTKKLLSEVYSEIGLRNLVPALKDKYPFLRCVHSSPLKNIGLRVAKAIAAHRKSKSGARAGQRVGWIKYKSWAKEWCSVEYDEPGKGWDVSEFGWLKLTFGTDRDGKRLSLRVRMVRPPKHIAQARTCRIIREGKDRYYAVFTFKKQKKARRPFARAVYIDPNQKNFGYALDAEGKAFEIQNLQRLREMECTLDALKAKRDKCARKSLWVDVVHQDGTTSTHWRPSRKWTSLNQALVRLELKVREQRKHFQFSLANQLFRHYDVVGIGDYVPENADHGKGRKYNRAVRNRSMHGSFKDTLQWMATRSGKRAVVLDETGTTRTCHVCNHVVEGGIHPSIREWDCPDCGTHHLRDENASQNGLRRLLESLGADAGSPQMHCLGPVQIIGRCDWRFHPQGWQGIPQGCANVNLMRLPEYRQRCVGTSVPPGGDTRAPGSTLRRFA</sequence>
<dbReference type="Proteomes" id="UP000253501">
    <property type="component" value="Unassembled WGS sequence"/>
</dbReference>
<dbReference type="InterPro" id="IPR010095">
    <property type="entry name" value="Cas12f1-like_TNB"/>
</dbReference>
<feature type="domain" description="Cas12f1-like TNB" evidence="2">
    <location>
        <begin position="359"/>
        <end position="425"/>
    </location>
</feature>
<evidence type="ECO:0000256" key="1">
    <source>
        <dbReference type="ARBA" id="ARBA00023125"/>
    </source>
</evidence>
<reference evidence="3 4" key="1">
    <citation type="submission" date="2018-04" db="EMBL/GenBank/DDBJ databases">
        <title>Cupriavidus necator CR12 genome sequencing and assembly.</title>
        <authorList>
            <person name="Ben Fekih I."/>
            <person name="Mazhar H.S."/>
            <person name="Bello S.K."/>
            <person name="Rensing C."/>
        </authorList>
    </citation>
    <scope>NUCLEOTIDE SEQUENCE [LARGE SCALE GENOMIC DNA]</scope>
    <source>
        <strain evidence="3 4">CR12</strain>
    </source>
</reference>
<dbReference type="AlphaFoldDB" id="A0A367P7C7"/>
<dbReference type="Pfam" id="PF07282">
    <property type="entry name" value="Cas12f1-like_TNB"/>
    <property type="match status" value="1"/>
</dbReference>
<name>A0A367P7C7_CUPNE</name>
<dbReference type="GO" id="GO:0003677">
    <property type="term" value="F:DNA binding"/>
    <property type="evidence" value="ECO:0007669"/>
    <property type="project" value="UniProtKB-KW"/>
</dbReference>
<protein>
    <submittedName>
        <fullName evidence="3">Transposase</fullName>
    </submittedName>
</protein>
<keyword evidence="1" id="KW-0238">DNA-binding</keyword>
<comment type="caution">
    <text evidence="3">The sequence shown here is derived from an EMBL/GenBank/DDBJ whole genome shotgun (WGS) entry which is preliminary data.</text>
</comment>
<evidence type="ECO:0000313" key="4">
    <source>
        <dbReference type="Proteomes" id="UP000253501"/>
    </source>
</evidence>
<gene>
    <name evidence="3" type="ORF">DDK22_37495</name>
</gene>
<accession>A0A367P7C7</accession>
<dbReference type="NCBIfam" id="NF040570">
    <property type="entry name" value="guided_TnpB"/>
    <property type="match status" value="1"/>
</dbReference>
<proteinExistence type="predicted"/>